<protein>
    <recommendedName>
        <fullName evidence="4">Cyclin-like domain-containing protein</fullName>
    </recommendedName>
</protein>
<sequence length="299" mass="32846">MSTSPISTGADYSEGERGRAAHQIATLLAQESPLHPNPTYLKPSPLHTMTPHHRERVVKYINELAEDFGLLVQTGGLACNYFDRYIATLLRKGPVSKSMMQMVASTCLLLAAKFFDRKLPPLSELETVHSGSVAAQQFADLEADILATINWQLHVPMPHAFVQPLRALLPDAPCHSVIDDRIQFFIDLSAYGYELLKYSPAEISAGALLAAWTFSDEAEAVQHYIAALAWGCCSKEKRLSDCANALIKYYQVCFPDAAKSHKQNNLFMPIPDKAQEEPRDGAASPDSITDALAMPDGPC</sequence>
<dbReference type="EMBL" id="HBGU01027527">
    <property type="protein sequence ID" value="CAD9447721.1"/>
    <property type="molecule type" value="Transcribed_RNA"/>
</dbReference>
<gene>
    <name evidence="5" type="ORF">CBRE1094_LOCUS14948</name>
</gene>
<dbReference type="InterPro" id="IPR004367">
    <property type="entry name" value="Cyclin_C-dom"/>
</dbReference>
<evidence type="ECO:0000256" key="1">
    <source>
        <dbReference type="ARBA" id="ARBA00023127"/>
    </source>
</evidence>
<accession>A0A7S2D9T7</accession>
<dbReference type="InterPro" id="IPR013763">
    <property type="entry name" value="Cyclin-like_dom"/>
</dbReference>
<feature type="region of interest" description="Disordered" evidence="3">
    <location>
        <begin position="271"/>
        <end position="299"/>
    </location>
</feature>
<name>A0A7S2D9T7_9EUKA</name>
<dbReference type="Pfam" id="PF02984">
    <property type="entry name" value="Cyclin_C"/>
    <property type="match status" value="1"/>
</dbReference>
<feature type="domain" description="Cyclin-like" evidence="4">
    <location>
        <begin position="59"/>
        <end position="147"/>
    </location>
</feature>
<dbReference type="Gene3D" id="1.10.472.10">
    <property type="entry name" value="Cyclin-like"/>
    <property type="match status" value="2"/>
</dbReference>
<dbReference type="PANTHER" id="PTHR10177">
    <property type="entry name" value="CYCLINS"/>
    <property type="match status" value="1"/>
</dbReference>
<dbReference type="Pfam" id="PF00134">
    <property type="entry name" value="Cyclin_N"/>
    <property type="match status" value="1"/>
</dbReference>
<reference evidence="5" key="1">
    <citation type="submission" date="2021-01" db="EMBL/GenBank/DDBJ databases">
        <authorList>
            <person name="Corre E."/>
            <person name="Pelletier E."/>
            <person name="Niang G."/>
            <person name="Scheremetjew M."/>
            <person name="Finn R."/>
            <person name="Kale V."/>
            <person name="Holt S."/>
            <person name="Cochrane G."/>
            <person name="Meng A."/>
            <person name="Brown T."/>
            <person name="Cohen L."/>
        </authorList>
    </citation>
    <scope>NUCLEOTIDE SEQUENCE</scope>
    <source>
        <strain evidence="5">UTEX LB 985</strain>
    </source>
</reference>
<evidence type="ECO:0000256" key="3">
    <source>
        <dbReference type="SAM" id="MobiDB-lite"/>
    </source>
</evidence>
<dbReference type="SMART" id="SM00385">
    <property type="entry name" value="CYCLIN"/>
    <property type="match status" value="1"/>
</dbReference>
<comment type="similarity">
    <text evidence="2">Belongs to the cyclin family.</text>
</comment>
<dbReference type="InterPro" id="IPR006671">
    <property type="entry name" value="Cyclin_N"/>
</dbReference>
<evidence type="ECO:0000256" key="2">
    <source>
        <dbReference type="RuleBase" id="RU000383"/>
    </source>
</evidence>
<keyword evidence="1 2" id="KW-0195">Cyclin</keyword>
<dbReference type="AlphaFoldDB" id="A0A7S2D9T7"/>
<dbReference type="InterPro" id="IPR039361">
    <property type="entry name" value="Cyclin"/>
</dbReference>
<proteinExistence type="inferred from homology"/>
<dbReference type="SUPFAM" id="SSF47954">
    <property type="entry name" value="Cyclin-like"/>
    <property type="match status" value="2"/>
</dbReference>
<evidence type="ECO:0000313" key="5">
    <source>
        <dbReference type="EMBL" id="CAD9447721.1"/>
    </source>
</evidence>
<evidence type="ECO:0000259" key="4">
    <source>
        <dbReference type="SMART" id="SM00385"/>
    </source>
</evidence>
<dbReference type="InterPro" id="IPR036915">
    <property type="entry name" value="Cyclin-like_sf"/>
</dbReference>
<organism evidence="5">
    <name type="scientific">Haptolina brevifila</name>
    <dbReference type="NCBI Taxonomy" id="156173"/>
    <lineage>
        <taxon>Eukaryota</taxon>
        <taxon>Haptista</taxon>
        <taxon>Haptophyta</taxon>
        <taxon>Prymnesiophyceae</taxon>
        <taxon>Prymnesiales</taxon>
        <taxon>Prymnesiaceae</taxon>
        <taxon>Haptolina</taxon>
    </lineage>
</organism>